<keyword evidence="4" id="KW-0804">Transcription</keyword>
<accession>A0ABV3LBC6</accession>
<dbReference type="PANTHER" id="PTHR30419">
    <property type="entry name" value="HTH-TYPE TRANSCRIPTIONAL REGULATOR YBHD"/>
    <property type="match status" value="1"/>
</dbReference>
<organism evidence="6 7">
    <name type="scientific">Meridianimarinicoccus marinus</name>
    <dbReference type="NCBI Taxonomy" id="3231483"/>
    <lineage>
        <taxon>Bacteria</taxon>
        <taxon>Pseudomonadati</taxon>
        <taxon>Pseudomonadota</taxon>
        <taxon>Alphaproteobacteria</taxon>
        <taxon>Rhodobacterales</taxon>
        <taxon>Paracoccaceae</taxon>
        <taxon>Meridianimarinicoccus</taxon>
    </lineage>
</organism>
<dbReference type="InterPro" id="IPR000847">
    <property type="entry name" value="LysR_HTH_N"/>
</dbReference>
<evidence type="ECO:0000256" key="2">
    <source>
        <dbReference type="ARBA" id="ARBA00023015"/>
    </source>
</evidence>
<sequence>MEILTALARRKHFARAAEECGVSQPAFSMRLRKIENGLGVALVKRGNRFQGFTSEGEALLRHAHKIMHDLKVMEQDIKSARGEISGPLSVGVIPTAVTYAARAIKRLQSRHPEIVVTLHTATSFAIQQGVDNGTFEAGFTYGEGLAGNLLQIDPVYEERYLLLAPKKLMSMEGDTVTWAQAAELPLCLLEPDMQNRRIIDKVFGDQGLAPNVIAATSGFLASIVLAVDGAAATIVPEQVAAVFPPMEEIAALTLVKPQLEMSVCLFTRARELSLPTVDALRSVCLE</sequence>
<dbReference type="PANTHER" id="PTHR30419:SF31">
    <property type="entry name" value="BLR3139 PROTEIN"/>
    <property type="match status" value="1"/>
</dbReference>
<dbReference type="Pfam" id="PF03466">
    <property type="entry name" value="LysR_substrate"/>
    <property type="match status" value="1"/>
</dbReference>
<dbReference type="SUPFAM" id="SSF46785">
    <property type="entry name" value="Winged helix' DNA-binding domain"/>
    <property type="match status" value="1"/>
</dbReference>
<dbReference type="InterPro" id="IPR050950">
    <property type="entry name" value="HTH-type_LysR_regulators"/>
</dbReference>
<keyword evidence="7" id="KW-1185">Reference proteome</keyword>
<feature type="domain" description="HTH lysR-type" evidence="5">
    <location>
        <begin position="1"/>
        <end position="53"/>
    </location>
</feature>
<gene>
    <name evidence="6" type="ORF">AB0T83_19055</name>
</gene>
<evidence type="ECO:0000256" key="4">
    <source>
        <dbReference type="ARBA" id="ARBA00023163"/>
    </source>
</evidence>
<comment type="similarity">
    <text evidence="1">Belongs to the LysR transcriptional regulatory family.</text>
</comment>
<dbReference type="Proteomes" id="UP001553161">
    <property type="component" value="Unassembled WGS sequence"/>
</dbReference>
<dbReference type="Gene3D" id="3.40.190.290">
    <property type="match status" value="1"/>
</dbReference>
<comment type="caution">
    <text evidence="6">The sequence shown here is derived from an EMBL/GenBank/DDBJ whole genome shotgun (WGS) entry which is preliminary data.</text>
</comment>
<keyword evidence="2" id="KW-0805">Transcription regulation</keyword>
<dbReference type="Gene3D" id="1.10.10.10">
    <property type="entry name" value="Winged helix-like DNA-binding domain superfamily/Winged helix DNA-binding domain"/>
    <property type="match status" value="1"/>
</dbReference>
<dbReference type="EMBL" id="JBFBVU010000045">
    <property type="protein sequence ID" value="MEV8468858.1"/>
    <property type="molecule type" value="Genomic_DNA"/>
</dbReference>
<dbReference type="CDD" id="cd05466">
    <property type="entry name" value="PBP2_LTTR_substrate"/>
    <property type="match status" value="1"/>
</dbReference>
<evidence type="ECO:0000313" key="7">
    <source>
        <dbReference type="Proteomes" id="UP001553161"/>
    </source>
</evidence>
<dbReference type="Pfam" id="PF00126">
    <property type="entry name" value="HTH_1"/>
    <property type="match status" value="1"/>
</dbReference>
<evidence type="ECO:0000313" key="6">
    <source>
        <dbReference type="EMBL" id="MEV8468858.1"/>
    </source>
</evidence>
<reference evidence="6 7" key="1">
    <citation type="submission" date="2024-07" db="EMBL/GenBank/DDBJ databases">
        <authorList>
            <person name="Kang M."/>
        </authorList>
    </citation>
    <scope>NUCLEOTIDE SEQUENCE [LARGE SCALE GENOMIC DNA]</scope>
    <source>
        <strain evidence="6 7">DFM31</strain>
    </source>
</reference>
<dbReference type="InterPro" id="IPR036388">
    <property type="entry name" value="WH-like_DNA-bd_sf"/>
</dbReference>
<evidence type="ECO:0000256" key="3">
    <source>
        <dbReference type="ARBA" id="ARBA00023125"/>
    </source>
</evidence>
<dbReference type="InterPro" id="IPR005119">
    <property type="entry name" value="LysR_subst-bd"/>
</dbReference>
<name>A0ABV3LBC6_9RHOB</name>
<dbReference type="InterPro" id="IPR036390">
    <property type="entry name" value="WH_DNA-bd_sf"/>
</dbReference>
<dbReference type="PROSITE" id="PS50931">
    <property type="entry name" value="HTH_LYSR"/>
    <property type="match status" value="1"/>
</dbReference>
<dbReference type="RefSeq" id="WP_366194814.1">
    <property type="nucleotide sequence ID" value="NZ_JBFBVU010000045.1"/>
</dbReference>
<keyword evidence="3" id="KW-0238">DNA-binding</keyword>
<dbReference type="PRINTS" id="PR00039">
    <property type="entry name" value="HTHLYSR"/>
</dbReference>
<evidence type="ECO:0000256" key="1">
    <source>
        <dbReference type="ARBA" id="ARBA00009437"/>
    </source>
</evidence>
<dbReference type="SUPFAM" id="SSF53850">
    <property type="entry name" value="Periplasmic binding protein-like II"/>
    <property type="match status" value="1"/>
</dbReference>
<proteinExistence type="inferred from homology"/>
<protein>
    <submittedName>
        <fullName evidence="6">LysR family transcriptional regulator</fullName>
    </submittedName>
</protein>
<evidence type="ECO:0000259" key="5">
    <source>
        <dbReference type="PROSITE" id="PS50931"/>
    </source>
</evidence>